<protein>
    <submittedName>
        <fullName evidence="1">Uncharacterized protein</fullName>
    </submittedName>
</protein>
<proteinExistence type="predicted"/>
<name>A0A2P2Q1T7_RHIMU</name>
<dbReference type="EMBL" id="GGEC01080418">
    <property type="protein sequence ID" value="MBX60902.1"/>
    <property type="molecule type" value="Transcribed_RNA"/>
</dbReference>
<dbReference type="AlphaFoldDB" id="A0A2P2Q1T7"/>
<accession>A0A2P2Q1T7</accession>
<organism evidence="1">
    <name type="scientific">Rhizophora mucronata</name>
    <name type="common">Asiatic mangrove</name>
    <dbReference type="NCBI Taxonomy" id="61149"/>
    <lineage>
        <taxon>Eukaryota</taxon>
        <taxon>Viridiplantae</taxon>
        <taxon>Streptophyta</taxon>
        <taxon>Embryophyta</taxon>
        <taxon>Tracheophyta</taxon>
        <taxon>Spermatophyta</taxon>
        <taxon>Magnoliopsida</taxon>
        <taxon>eudicotyledons</taxon>
        <taxon>Gunneridae</taxon>
        <taxon>Pentapetalae</taxon>
        <taxon>rosids</taxon>
        <taxon>fabids</taxon>
        <taxon>Malpighiales</taxon>
        <taxon>Rhizophoraceae</taxon>
        <taxon>Rhizophora</taxon>
    </lineage>
</organism>
<evidence type="ECO:0000313" key="1">
    <source>
        <dbReference type="EMBL" id="MBX60902.1"/>
    </source>
</evidence>
<sequence>MKKSFNLLDEAQDMDHVLTSTPLFNFQHI</sequence>
<reference evidence="1" key="1">
    <citation type="submission" date="2018-02" db="EMBL/GenBank/DDBJ databases">
        <title>Rhizophora mucronata_Transcriptome.</title>
        <authorList>
            <person name="Meera S.P."/>
            <person name="Sreeshan A."/>
            <person name="Augustine A."/>
        </authorList>
    </citation>
    <scope>NUCLEOTIDE SEQUENCE</scope>
    <source>
        <tissue evidence="1">Leaf</tissue>
    </source>
</reference>